<dbReference type="InterPro" id="IPR029069">
    <property type="entry name" value="HotDog_dom_sf"/>
</dbReference>
<keyword evidence="4" id="KW-0677">Repeat</keyword>
<dbReference type="Gene3D" id="3.10.129.10">
    <property type="entry name" value="Hotdog Thioesterase"/>
    <property type="match status" value="2"/>
</dbReference>
<organism evidence="11 12">
    <name type="scientific">Eschrichtius robustus</name>
    <name type="common">California gray whale</name>
    <name type="synonym">Eschrichtius gibbosus</name>
    <dbReference type="NCBI Taxonomy" id="9764"/>
    <lineage>
        <taxon>Eukaryota</taxon>
        <taxon>Metazoa</taxon>
        <taxon>Chordata</taxon>
        <taxon>Craniata</taxon>
        <taxon>Vertebrata</taxon>
        <taxon>Euteleostomi</taxon>
        <taxon>Mammalia</taxon>
        <taxon>Eutheria</taxon>
        <taxon>Laurasiatheria</taxon>
        <taxon>Artiodactyla</taxon>
        <taxon>Whippomorpha</taxon>
        <taxon>Cetacea</taxon>
        <taxon>Mysticeti</taxon>
        <taxon>Eschrichtiidae</taxon>
        <taxon>Eschrichtius</taxon>
    </lineage>
</organism>
<dbReference type="CDD" id="cd03442">
    <property type="entry name" value="BFIT_BACH"/>
    <property type="match status" value="2"/>
</dbReference>
<feature type="compositionally biased region" description="Pro residues" evidence="9">
    <location>
        <begin position="1"/>
        <end position="17"/>
    </location>
</feature>
<comment type="similarity">
    <text evidence="2">Belongs to the acyl coenzyme A hydrolase family.</text>
</comment>
<evidence type="ECO:0000313" key="11">
    <source>
        <dbReference type="EMBL" id="KAJ8794634.1"/>
    </source>
</evidence>
<evidence type="ECO:0000256" key="1">
    <source>
        <dbReference type="ARBA" id="ARBA00004173"/>
    </source>
</evidence>
<evidence type="ECO:0000256" key="6">
    <source>
        <dbReference type="ARBA" id="ARBA00022946"/>
    </source>
</evidence>
<keyword evidence="5 8" id="KW-0378">Hydrolase</keyword>
<dbReference type="PROSITE" id="PS51770">
    <property type="entry name" value="HOTDOG_ACOT"/>
    <property type="match status" value="2"/>
</dbReference>
<accession>A0AB34HTA2</accession>
<dbReference type="SUPFAM" id="SSF54637">
    <property type="entry name" value="Thioesterase/thiol ester dehydrase-isomerase"/>
    <property type="match status" value="2"/>
</dbReference>
<evidence type="ECO:0000256" key="7">
    <source>
        <dbReference type="ARBA" id="ARBA00023128"/>
    </source>
</evidence>
<keyword evidence="6" id="KW-0809">Transit peptide</keyword>
<evidence type="ECO:0000313" key="12">
    <source>
        <dbReference type="Proteomes" id="UP001159641"/>
    </source>
</evidence>
<dbReference type="PANTHER" id="PTHR12655:SF0">
    <property type="entry name" value="ACYL-COENZYME A THIOESTERASE 9, MITOCHONDRIAL"/>
    <property type="match status" value="1"/>
</dbReference>
<evidence type="ECO:0000259" key="10">
    <source>
        <dbReference type="PROSITE" id="PS51770"/>
    </source>
</evidence>
<comment type="subcellular location">
    <subcellularLocation>
        <location evidence="1">Mitochondrion</location>
    </subcellularLocation>
</comment>
<dbReference type="EMBL" id="JAIQCJ010000779">
    <property type="protein sequence ID" value="KAJ8794634.1"/>
    <property type="molecule type" value="Genomic_DNA"/>
</dbReference>
<evidence type="ECO:0000256" key="2">
    <source>
        <dbReference type="ARBA" id="ARBA00010458"/>
    </source>
</evidence>
<name>A0AB34HTA2_ESCRO</name>
<feature type="domain" description="HotDog ACOT-type" evidence="10">
    <location>
        <begin position="415"/>
        <end position="527"/>
    </location>
</feature>
<dbReference type="GO" id="GO:0005739">
    <property type="term" value="C:mitochondrion"/>
    <property type="evidence" value="ECO:0007669"/>
    <property type="project" value="UniProtKB-SubCell"/>
</dbReference>
<feature type="region of interest" description="Disordered" evidence="9">
    <location>
        <begin position="1"/>
        <end position="55"/>
    </location>
</feature>
<reference evidence="11 12" key="1">
    <citation type="submission" date="2022-11" db="EMBL/GenBank/DDBJ databases">
        <title>Whole genome sequence of Eschrichtius robustus ER-17-0199.</title>
        <authorList>
            <person name="Bruniche-Olsen A."/>
            <person name="Black A.N."/>
            <person name="Fields C.J."/>
            <person name="Walden K."/>
            <person name="Dewoody J.A."/>
        </authorList>
    </citation>
    <scope>NUCLEOTIDE SEQUENCE [LARGE SCALE GENOMIC DNA]</scope>
    <source>
        <strain evidence="11">ER-17-0199</strain>
        <tissue evidence="11">Blubber</tissue>
    </source>
</reference>
<keyword evidence="12" id="KW-1185">Reference proteome</keyword>
<dbReference type="Proteomes" id="UP001159641">
    <property type="component" value="Unassembled WGS sequence"/>
</dbReference>
<protein>
    <recommendedName>
        <fullName evidence="10">HotDog ACOT-type domain-containing protein</fullName>
    </recommendedName>
</protein>
<feature type="compositionally biased region" description="Low complexity" evidence="9">
    <location>
        <begin position="37"/>
        <end position="47"/>
    </location>
</feature>
<evidence type="ECO:0000256" key="8">
    <source>
        <dbReference type="PROSITE-ProRule" id="PRU01106"/>
    </source>
</evidence>
<dbReference type="GO" id="GO:0052689">
    <property type="term" value="F:carboxylic ester hydrolase activity"/>
    <property type="evidence" value="ECO:0007669"/>
    <property type="project" value="UniProtKB-KW"/>
</dbReference>
<dbReference type="PANTHER" id="PTHR12655">
    <property type="entry name" value="ACYL-COA THIOESTERASE"/>
    <property type="match status" value="1"/>
</dbReference>
<sequence length="565" mass="63236">MRSATPPPGNEAPPPPAAALQGCGPAEQGLVRRPRSLSRLPLPQLPSADRRAGPGSVVTCAAAGKRHEAGGAAVVRVVDLVKGPGFVLVGQVSKLLVDFTKYFYSETLPECCNSEEKSIINLGSKENLKLCTLSKGLLAPSRGLTQGSQNPEKQRVFHIHEGKHGFRDKLREIVGASTNWRDHVKAMEERKLLHSFLATSQKGLPPRRMKDSYIEVLLPLGSQPELREKYLTVQNTVRFGRILEDLDSLGVLICYMHNKIHSAKMSPLSIVTALVDRIDMCKKCLSPEQDIKFSGHVSWVGKTSMEVKMHMFQLHDNEFSPVLDATFVMVARDSENKGPAFVNPLTLESPEEEELFRQGELNKGTRVAFSSMSLLKMAPTAEERTTIHEMFLNTLDPKTISFRSRVLPPNAMWMENSKLKSLDICHPQERNIFNRIFGGFLMRRAYELGWATACNFGGSRPFIVTVDDIMFQKPVEVGSLLFLSSQVCFTQGNYIQVRVHSEVASLQDKEHMTTNVFHFTFMSEKEVPLVFPRTYGESMLYLDGQRHFSSMSAPVTLQKDYLIKP</sequence>
<dbReference type="InterPro" id="IPR033120">
    <property type="entry name" value="HOTDOG_ACOT"/>
</dbReference>
<evidence type="ECO:0000256" key="9">
    <source>
        <dbReference type="SAM" id="MobiDB-lite"/>
    </source>
</evidence>
<dbReference type="AlphaFoldDB" id="A0AB34HTA2"/>
<evidence type="ECO:0000256" key="4">
    <source>
        <dbReference type="ARBA" id="ARBA00022737"/>
    </source>
</evidence>
<dbReference type="FunFam" id="3.10.129.10:FF:000012">
    <property type="entry name" value="Acyl-coenzyme A thioesterase 9, mitochondrial"/>
    <property type="match status" value="1"/>
</dbReference>
<evidence type="ECO:0000256" key="5">
    <source>
        <dbReference type="ARBA" id="ARBA00022801"/>
    </source>
</evidence>
<dbReference type="FunFam" id="3.10.129.10:FF:000016">
    <property type="entry name" value="Acyl-coenzyme A thioesterase 9, mitochondrial"/>
    <property type="match status" value="1"/>
</dbReference>
<evidence type="ECO:0000256" key="3">
    <source>
        <dbReference type="ARBA" id="ARBA00022487"/>
    </source>
</evidence>
<keyword evidence="7" id="KW-0496">Mitochondrion</keyword>
<comment type="caution">
    <text evidence="11">The sequence shown here is derived from an EMBL/GenBank/DDBJ whole genome shotgun (WGS) entry which is preliminary data.</text>
</comment>
<dbReference type="PROSITE" id="PS51257">
    <property type="entry name" value="PROKAR_LIPOPROTEIN"/>
    <property type="match status" value="1"/>
</dbReference>
<gene>
    <name evidence="11" type="ORF">J1605_003105</name>
</gene>
<feature type="domain" description="HotDog ACOT-type" evidence="10">
    <location>
        <begin position="212"/>
        <end position="335"/>
    </location>
</feature>
<proteinExistence type="inferred from homology"/>
<dbReference type="GO" id="GO:0047617">
    <property type="term" value="F:fatty acyl-CoA hydrolase activity"/>
    <property type="evidence" value="ECO:0007669"/>
    <property type="project" value="UniProtKB-ARBA"/>
</dbReference>
<dbReference type="GO" id="GO:0006637">
    <property type="term" value="P:acyl-CoA metabolic process"/>
    <property type="evidence" value="ECO:0007669"/>
    <property type="project" value="TreeGrafter"/>
</dbReference>
<keyword evidence="3" id="KW-0719">Serine esterase</keyword>